<comment type="function">
    <text evidence="1">Required for respiratory activity and maintenance and expression of the mitochondrial genome.</text>
</comment>
<comment type="similarity">
    <text evidence="3">Belongs to the RRG9 family.</text>
</comment>
<dbReference type="InterPro" id="IPR010487">
    <property type="entry name" value="NGRN/Rrg9"/>
</dbReference>
<gene>
    <name evidence="6" type="primary">Piso0_005199</name>
    <name evidence="6" type="ORF">GNLVRS01_PISO0N09935g</name>
</gene>
<dbReference type="GO" id="GO:0005634">
    <property type="term" value="C:nucleus"/>
    <property type="evidence" value="ECO:0007669"/>
    <property type="project" value="TreeGrafter"/>
</dbReference>
<feature type="compositionally biased region" description="Basic and acidic residues" evidence="5">
    <location>
        <begin position="209"/>
        <end position="231"/>
    </location>
</feature>
<evidence type="ECO:0000256" key="5">
    <source>
        <dbReference type="SAM" id="MobiDB-lite"/>
    </source>
</evidence>
<feature type="region of interest" description="Disordered" evidence="5">
    <location>
        <begin position="139"/>
        <end position="231"/>
    </location>
</feature>
<dbReference type="InParanoid" id="G8Y1J1"/>
<comment type="subcellular location">
    <subcellularLocation>
        <location evidence="2">Mitochondrion</location>
    </subcellularLocation>
</comment>
<sequence>MIRWLSVNSYGISKSLLGAGKLSIRSYSNRKDAFTLFKEKVASQEKAASEALPLWKKRDLSHRKRYGEWRPTKKLSRQQMSDIRNLKEQIPEMKTIQIANHFKISPEAVRRILRSKWVPSDDEEGDLIRRAEKQKREAILRKKEESQSSAAPKNIRSSSDKGPQSSAPKDTSDEKDKDSATSPARNVLLYDSNKTYNLHNRKKGRSRKNSQEIRKRERPKPRVRDVADIID</sequence>
<feature type="compositionally biased region" description="Basic residues" evidence="5">
    <location>
        <begin position="199"/>
        <end position="208"/>
    </location>
</feature>
<feature type="compositionally biased region" description="Basic and acidic residues" evidence="5">
    <location>
        <begin position="170"/>
        <end position="179"/>
    </location>
</feature>
<evidence type="ECO:0000256" key="3">
    <source>
        <dbReference type="ARBA" id="ARBA00010895"/>
    </source>
</evidence>
<dbReference type="STRING" id="559304.G8Y1J1"/>
<name>G8Y1J1_PICSO</name>
<evidence type="ECO:0000256" key="4">
    <source>
        <dbReference type="ARBA" id="ARBA00013566"/>
    </source>
</evidence>
<dbReference type="FunCoup" id="G8Y1J1">
    <property type="interactions" value="54"/>
</dbReference>
<dbReference type="OrthoDB" id="5578174at2759"/>
<dbReference type="eggNOG" id="ENOG502S7IA">
    <property type="taxonomic scope" value="Eukaryota"/>
</dbReference>
<dbReference type="HOGENOM" id="CLU_106794_0_0_1"/>
<reference evidence="6 7" key="1">
    <citation type="journal article" date="2012" name="G3 (Bethesda)">
        <title>Pichia sorbitophila, an interspecies yeast hybrid reveals early steps of genome resolution following polyploidization.</title>
        <authorList>
            <person name="Leh Louis V."/>
            <person name="Despons L."/>
            <person name="Friedrich A."/>
            <person name="Martin T."/>
            <person name="Durrens P."/>
            <person name="Casaregola S."/>
            <person name="Neuveglise C."/>
            <person name="Fairhead C."/>
            <person name="Marck C."/>
            <person name="Cruz J.A."/>
            <person name="Straub M.L."/>
            <person name="Kugler V."/>
            <person name="Sacerdot C."/>
            <person name="Uzunov Z."/>
            <person name="Thierry A."/>
            <person name="Weiss S."/>
            <person name="Bleykasten C."/>
            <person name="De Montigny J."/>
            <person name="Jacques N."/>
            <person name="Jung P."/>
            <person name="Lemaire M."/>
            <person name="Mallet S."/>
            <person name="Morel G."/>
            <person name="Richard G.F."/>
            <person name="Sarkar A."/>
            <person name="Savel G."/>
            <person name="Schacherer J."/>
            <person name="Seret M.L."/>
            <person name="Talla E."/>
            <person name="Samson G."/>
            <person name="Jubin C."/>
            <person name="Poulain J."/>
            <person name="Vacherie B."/>
            <person name="Barbe V."/>
            <person name="Pelletier E."/>
            <person name="Sherman D.J."/>
            <person name="Westhof E."/>
            <person name="Weissenbach J."/>
            <person name="Baret P.V."/>
            <person name="Wincker P."/>
            <person name="Gaillardin C."/>
            <person name="Dujon B."/>
            <person name="Souciet J.L."/>
        </authorList>
    </citation>
    <scope>NUCLEOTIDE SEQUENCE [LARGE SCALE GENOMIC DNA]</scope>
    <source>
        <strain evidence="7">ATCC MYA-4447 / BCRC 22081 / CBS 7064 / NBRC 10061 / NRRL Y-12695</strain>
    </source>
</reference>
<evidence type="ECO:0000256" key="1">
    <source>
        <dbReference type="ARBA" id="ARBA00003548"/>
    </source>
</evidence>
<organism evidence="6 7">
    <name type="scientific">Pichia sorbitophila (strain ATCC MYA-4447 / BCRC 22081 / CBS 7064 / NBRC 10061 / NRRL Y-12695)</name>
    <name type="common">Hybrid yeast</name>
    <dbReference type="NCBI Taxonomy" id="559304"/>
    <lineage>
        <taxon>Eukaryota</taxon>
        <taxon>Fungi</taxon>
        <taxon>Dikarya</taxon>
        <taxon>Ascomycota</taxon>
        <taxon>Saccharomycotina</taxon>
        <taxon>Pichiomycetes</taxon>
        <taxon>Debaryomycetaceae</taxon>
        <taxon>Millerozyma</taxon>
    </lineage>
</organism>
<dbReference type="AlphaFoldDB" id="G8Y1J1"/>
<dbReference type="Proteomes" id="UP000005222">
    <property type="component" value="Chromosome N"/>
</dbReference>
<evidence type="ECO:0000256" key="2">
    <source>
        <dbReference type="ARBA" id="ARBA00004173"/>
    </source>
</evidence>
<feature type="compositionally biased region" description="Polar residues" evidence="5">
    <location>
        <begin position="147"/>
        <end position="169"/>
    </location>
</feature>
<evidence type="ECO:0000313" key="6">
    <source>
        <dbReference type="EMBL" id="CCE86694.1"/>
    </source>
</evidence>
<dbReference type="EMBL" id="FO082046">
    <property type="protein sequence ID" value="CCE86694.1"/>
    <property type="molecule type" value="Genomic_DNA"/>
</dbReference>
<keyword evidence="7" id="KW-1185">Reference proteome</keyword>
<dbReference type="Pfam" id="PF06413">
    <property type="entry name" value="Neugrin"/>
    <property type="match status" value="1"/>
</dbReference>
<accession>G8Y1J1</accession>
<protein>
    <recommendedName>
        <fullName evidence="4">Required for respiratory growth protein 9, mitochondrial</fullName>
    </recommendedName>
</protein>
<evidence type="ECO:0000313" key="7">
    <source>
        <dbReference type="Proteomes" id="UP000005222"/>
    </source>
</evidence>
<dbReference type="PANTHER" id="PTHR13475">
    <property type="entry name" value="NEUGRIN"/>
    <property type="match status" value="1"/>
</dbReference>
<proteinExistence type="inferred from homology"/>
<dbReference type="GO" id="GO:0005739">
    <property type="term" value="C:mitochondrion"/>
    <property type="evidence" value="ECO:0007669"/>
    <property type="project" value="UniProtKB-SubCell"/>
</dbReference>
<dbReference type="PANTHER" id="PTHR13475:SF3">
    <property type="entry name" value="NEUGRIN"/>
    <property type="match status" value="1"/>
</dbReference>